<proteinExistence type="predicted"/>
<comment type="caution">
    <text evidence="1">The sequence shown here is derived from an EMBL/GenBank/DDBJ whole genome shotgun (WGS) entry which is preliminary data.</text>
</comment>
<evidence type="ECO:0000313" key="3">
    <source>
        <dbReference type="Proteomes" id="UP000435985"/>
    </source>
</evidence>
<evidence type="ECO:0000313" key="2">
    <source>
        <dbReference type="EMBL" id="MDC2743817.1"/>
    </source>
</evidence>
<dbReference type="AlphaFoldDB" id="A0A139KSV0"/>
<sequence length="99" mass="11715">MIDYDKITEYMTTMGLNANGGFQLSAFAINEMLDNHYSISEKDLHDGVEWLKAKMKKEVEENPYWTTEHKEDVKNGQEYFLNCFEHEAKSYLKNQNRLL</sequence>
<dbReference type="EMBL" id="VWFO01000010">
    <property type="protein sequence ID" value="KAA4664494.1"/>
    <property type="molecule type" value="Genomic_DNA"/>
</dbReference>
<name>A0A139KSV0_BACOV</name>
<protein>
    <submittedName>
        <fullName evidence="1">Uncharacterized protein</fullName>
    </submittedName>
</protein>
<reference evidence="1 3" key="1">
    <citation type="journal article" date="2019" name="Nat. Med.">
        <title>A library of human gut bacterial isolates paired with longitudinal multiomics data enables mechanistic microbiome research.</title>
        <authorList>
            <person name="Poyet M."/>
            <person name="Groussin M."/>
            <person name="Gibbons S.M."/>
            <person name="Avila-Pacheco J."/>
            <person name="Jiang X."/>
            <person name="Kearney S.M."/>
            <person name="Perrotta A.R."/>
            <person name="Berdy B."/>
            <person name="Zhao S."/>
            <person name="Lieberman T.D."/>
            <person name="Swanson P.K."/>
            <person name="Smith M."/>
            <person name="Roesemann S."/>
            <person name="Alexander J.E."/>
            <person name="Rich S.A."/>
            <person name="Livny J."/>
            <person name="Vlamakis H."/>
            <person name="Clish C."/>
            <person name="Bullock K."/>
            <person name="Deik A."/>
            <person name="Scott J."/>
            <person name="Pierce K.A."/>
            <person name="Xavier R.J."/>
            <person name="Alm E.J."/>
        </authorList>
    </citation>
    <scope>NUCLEOTIDE SEQUENCE [LARGE SCALE GENOMIC DNA]</scope>
    <source>
        <strain evidence="1 3">BIOML-A14</strain>
    </source>
</reference>
<organism evidence="1 3">
    <name type="scientific">Bacteroides ovatus</name>
    <dbReference type="NCBI Taxonomy" id="28116"/>
    <lineage>
        <taxon>Bacteria</taxon>
        <taxon>Pseudomonadati</taxon>
        <taxon>Bacteroidota</taxon>
        <taxon>Bacteroidia</taxon>
        <taxon>Bacteroidales</taxon>
        <taxon>Bacteroidaceae</taxon>
        <taxon>Bacteroides</taxon>
    </lineage>
</organism>
<reference evidence="2" key="2">
    <citation type="submission" date="2022-10" db="EMBL/GenBank/DDBJ databases">
        <title>Human gut microbiome strain richness.</title>
        <authorList>
            <person name="Chen-Liaw A."/>
        </authorList>
    </citation>
    <scope>NUCLEOTIDE SEQUENCE</scope>
    <source>
        <strain evidence="2">BSD2780120875st1_E1_BSD2780120875_150330</strain>
    </source>
</reference>
<dbReference type="Proteomes" id="UP000435985">
    <property type="component" value="Unassembled WGS sequence"/>
</dbReference>
<accession>A0A139KSV0</accession>
<dbReference type="Proteomes" id="UP001219389">
    <property type="component" value="Unassembled WGS sequence"/>
</dbReference>
<gene>
    <name evidence="1" type="ORF">F3B98_10390</name>
    <name evidence="2" type="ORF">PO382_16475</name>
</gene>
<dbReference type="RefSeq" id="WP_061448466.1">
    <property type="nucleotide sequence ID" value="NZ_CP081917.1"/>
</dbReference>
<dbReference type="EMBL" id="JAQNZF010000023">
    <property type="protein sequence ID" value="MDC2743817.1"/>
    <property type="molecule type" value="Genomic_DNA"/>
</dbReference>
<evidence type="ECO:0000313" key="1">
    <source>
        <dbReference type="EMBL" id="KAA4664494.1"/>
    </source>
</evidence>